<evidence type="ECO:0000256" key="1">
    <source>
        <dbReference type="SAM" id="Coils"/>
    </source>
</evidence>
<evidence type="ECO:0000256" key="2">
    <source>
        <dbReference type="SAM" id="Phobius"/>
    </source>
</evidence>
<sequence>MAQYKHFLETLEARESLNTEEEIELDQEVEEQETAESVDELRERLENMKKLMADRNQNNDNKAQRRKPATDVIDGNFLSIMFALTLFVILVVSIYAFYNLFWAIWKRNSRYHEEL</sequence>
<dbReference type="AlphaFoldDB" id="A0A9N9QI66"/>
<keyword evidence="2" id="KW-0472">Membrane</keyword>
<protein>
    <submittedName>
        <fullName evidence="3">Uncharacterized protein</fullName>
    </submittedName>
</protein>
<keyword evidence="2" id="KW-0812">Transmembrane</keyword>
<gene>
    <name evidence="3" type="ORF">CEUTPL_LOCUS288</name>
</gene>
<evidence type="ECO:0000313" key="4">
    <source>
        <dbReference type="Proteomes" id="UP001152799"/>
    </source>
</evidence>
<name>A0A9N9QI66_9CUCU</name>
<dbReference type="Proteomes" id="UP001152799">
    <property type="component" value="Chromosome 1"/>
</dbReference>
<reference evidence="3" key="1">
    <citation type="submission" date="2022-01" db="EMBL/GenBank/DDBJ databases">
        <authorList>
            <person name="King R."/>
        </authorList>
    </citation>
    <scope>NUCLEOTIDE SEQUENCE</scope>
</reference>
<proteinExistence type="predicted"/>
<organism evidence="3 4">
    <name type="scientific">Ceutorhynchus assimilis</name>
    <name type="common">cabbage seed weevil</name>
    <dbReference type="NCBI Taxonomy" id="467358"/>
    <lineage>
        <taxon>Eukaryota</taxon>
        <taxon>Metazoa</taxon>
        <taxon>Ecdysozoa</taxon>
        <taxon>Arthropoda</taxon>
        <taxon>Hexapoda</taxon>
        <taxon>Insecta</taxon>
        <taxon>Pterygota</taxon>
        <taxon>Neoptera</taxon>
        <taxon>Endopterygota</taxon>
        <taxon>Coleoptera</taxon>
        <taxon>Polyphaga</taxon>
        <taxon>Cucujiformia</taxon>
        <taxon>Curculionidae</taxon>
        <taxon>Ceutorhynchinae</taxon>
        <taxon>Ceutorhynchus</taxon>
    </lineage>
</organism>
<keyword evidence="1" id="KW-0175">Coiled coil</keyword>
<feature type="coiled-coil region" evidence="1">
    <location>
        <begin position="31"/>
        <end position="58"/>
    </location>
</feature>
<keyword evidence="2" id="KW-1133">Transmembrane helix</keyword>
<feature type="transmembrane region" description="Helical" evidence="2">
    <location>
        <begin position="77"/>
        <end position="101"/>
    </location>
</feature>
<accession>A0A9N9QI66</accession>
<evidence type="ECO:0000313" key="3">
    <source>
        <dbReference type="EMBL" id="CAG9759540.1"/>
    </source>
</evidence>
<dbReference type="OrthoDB" id="6585706at2759"/>
<keyword evidence="4" id="KW-1185">Reference proteome</keyword>
<dbReference type="EMBL" id="OU892277">
    <property type="protein sequence ID" value="CAG9759540.1"/>
    <property type="molecule type" value="Genomic_DNA"/>
</dbReference>